<evidence type="ECO:0000313" key="2">
    <source>
        <dbReference type="EMBL" id="CAA9535840.1"/>
    </source>
</evidence>
<proteinExistence type="predicted"/>
<evidence type="ECO:0000256" key="1">
    <source>
        <dbReference type="SAM" id="MobiDB-lite"/>
    </source>
</evidence>
<reference evidence="2" key="1">
    <citation type="submission" date="2020-02" db="EMBL/GenBank/DDBJ databases">
        <authorList>
            <person name="Meier V. D."/>
        </authorList>
    </citation>
    <scope>NUCLEOTIDE SEQUENCE</scope>
    <source>
        <strain evidence="2">AVDCRST_MAG73</strain>
    </source>
</reference>
<feature type="compositionally biased region" description="Basic and acidic residues" evidence="1">
    <location>
        <begin position="19"/>
        <end position="34"/>
    </location>
</feature>
<protein>
    <submittedName>
        <fullName evidence="2">Uncharacterized protein</fullName>
    </submittedName>
</protein>
<feature type="non-terminal residue" evidence="2">
    <location>
        <position position="1"/>
    </location>
</feature>
<sequence length="49" mass="5102">CVGGVARSSSFYPAIPRGIGDRSVADSAPREPSRPRGPAQRTASKETSD</sequence>
<feature type="non-terminal residue" evidence="2">
    <location>
        <position position="49"/>
    </location>
</feature>
<gene>
    <name evidence="2" type="ORF">AVDCRST_MAG73-1388</name>
</gene>
<dbReference type="AlphaFoldDB" id="A0A6J4TYP7"/>
<name>A0A6J4TYP7_9BACT</name>
<accession>A0A6J4TYP7</accession>
<dbReference type="EMBL" id="CADCWE010000085">
    <property type="protein sequence ID" value="CAA9535840.1"/>
    <property type="molecule type" value="Genomic_DNA"/>
</dbReference>
<feature type="region of interest" description="Disordered" evidence="1">
    <location>
        <begin position="1"/>
        <end position="49"/>
    </location>
</feature>
<organism evidence="2">
    <name type="scientific">uncultured Thermomicrobiales bacterium</name>
    <dbReference type="NCBI Taxonomy" id="1645740"/>
    <lineage>
        <taxon>Bacteria</taxon>
        <taxon>Pseudomonadati</taxon>
        <taxon>Thermomicrobiota</taxon>
        <taxon>Thermomicrobia</taxon>
        <taxon>Thermomicrobiales</taxon>
        <taxon>environmental samples</taxon>
    </lineage>
</organism>